<name>A0A6H5GGL0_9HEMI</name>
<feature type="non-terminal residue" evidence="1">
    <location>
        <position position="63"/>
    </location>
</feature>
<evidence type="ECO:0000313" key="1">
    <source>
        <dbReference type="EMBL" id="CAB0001805.1"/>
    </source>
</evidence>
<dbReference type="Proteomes" id="UP000479000">
    <property type="component" value="Unassembled WGS sequence"/>
</dbReference>
<organism evidence="1 2">
    <name type="scientific">Nesidiocoris tenuis</name>
    <dbReference type="NCBI Taxonomy" id="355587"/>
    <lineage>
        <taxon>Eukaryota</taxon>
        <taxon>Metazoa</taxon>
        <taxon>Ecdysozoa</taxon>
        <taxon>Arthropoda</taxon>
        <taxon>Hexapoda</taxon>
        <taxon>Insecta</taxon>
        <taxon>Pterygota</taxon>
        <taxon>Neoptera</taxon>
        <taxon>Paraneoptera</taxon>
        <taxon>Hemiptera</taxon>
        <taxon>Heteroptera</taxon>
        <taxon>Panheteroptera</taxon>
        <taxon>Cimicomorpha</taxon>
        <taxon>Miridae</taxon>
        <taxon>Dicyphina</taxon>
        <taxon>Nesidiocoris</taxon>
    </lineage>
</organism>
<sequence>MGFHNSFPNYFIHRKYNSRGCYSLKSSRAEGLISFYLMPGCKGLGVRCEAHPSSVRFIPCCSG</sequence>
<dbReference type="EMBL" id="CADCXU010011585">
    <property type="protein sequence ID" value="CAB0001805.1"/>
    <property type="molecule type" value="Genomic_DNA"/>
</dbReference>
<proteinExistence type="predicted"/>
<protein>
    <submittedName>
        <fullName evidence="1">Uncharacterized protein</fullName>
    </submittedName>
</protein>
<dbReference type="AlphaFoldDB" id="A0A6H5GGL0"/>
<accession>A0A6H5GGL0</accession>
<keyword evidence="2" id="KW-1185">Reference proteome</keyword>
<reference evidence="1 2" key="1">
    <citation type="submission" date="2020-02" db="EMBL/GenBank/DDBJ databases">
        <authorList>
            <person name="Ferguson B K."/>
        </authorList>
    </citation>
    <scope>NUCLEOTIDE SEQUENCE [LARGE SCALE GENOMIC DNA]</scope>
</reference>
<evidence type="ECO:0000313" key="2">
    <source>
        <dbReference type="Proteomes" id="UP000479000"/>
    </source>
</evidence>
<gene>
    <name evidence="1" type="ORF">NTEN_LOCUS7592</name>
</gene>